<comment type="caution">
    <text evidence="1">The sequence shown here is derived from an EMBL/GenBank/DDBJ whole genome shotgun (WGS) entry which is preliminary data.</text>
</comment>
<dbReference type="AlphaFoldDB" id="A0AAX6HKL1"/>
<dbReference type="EMBL" id="JANAVB010008798">
    <property type="protein sequence ID" value="KAJ6841283.1"/>
    <property type="molecule type" value="Genomic_DNA"/>
</dbReference>
<reference evidence="1" key="2">
    <citation type="submission" date="2023-04" db="EMBL/GenBank/DDBJ databases">
        <authorList>
            <person name="Bruccoleri R.E."/>
            <person name="Oakeley E.J."/>
            <person name="Faust A.-M."/>
            <person name="Dessus-Babus S."/>
            <person name="Altorfer M."/>
            <person name="Burckhardt D."/>
            <person name="Oertli M."/>
            <person name="Naumann U."/>
            <person name="Petersen F."/>
            <person name="Wong J."/>
        </authorList>
    </citation>
    <scope>NUCLEOTIDE SEQUENCE</scope>
    <source>
        <strain evidence="1">GSM-AAB239-AS_SAM_17_03QT</strain>
        <tissue evidence="1">Leaf</tissue>
    </source>
</reference>
<proteinExistence type="predicted"/>
<evidence type="ECO:0000313" key="1">
    <source>
        <dbReference type="EMBL" id="KAJ6841283.1"/>
    </source>
</evidence>
<sequence>MWRATTSRCWSSASRSKRMSTILWGSPATSLLAGPSRSSTVPCIGASPPIRVPRPAEEAAPPPLLRRLWHVEEADSGMPILEQLELEEYINSVDVYVLNLYDVTLQMATLASYFGLGRKKHRMVGSDTTQQSLREALFVH</sequence>
<gene>
    <name evidence="1" type="ORF">M6B38_307810</name>
</gene>
<evidence type="ECO:0000313" key="2">
    <source>
        <dbReference type="Proteomes" id="UP001140949"/>
    </source>
</evidence>
<dbReference type="Proteomes" id="UP001140949">
    <property type="component" value="Unassembled WGS sequence"/>
</dbReference>
<reference evidence="1" key="1">
    <citation type="journal article" date="2023" name="GigaByte">
        <title>Genome assembly of the bearded iris, Iris pallida Lam.</title>
        <authorList>
            <person name="Bruccoleri R.E."/>
            <person name="Oakeley E.J."/>
            <person name="Faust A.M.E."/>
            <person name="Altorfer M."/>
            <person name="Dessus-Babus S."/>
            <person name="Burckhardt D."/>
            <person name="Oertli M."/>
            <person name="Naumann U."/>
            <person name="Petersen F."/>
            <person name="Wong J."/>
        </authorList>
    </citation>
    <scope>NUCLEOTIDE SEQUENCE</scope>
    <source>
        <strain evidence="1">GSM-AAB239-AS_SAM_17_03QT</strain>
    </source>
</reference>
<protein>
    <submittedName>
        <fullName evidence="1">Uncharacterized protein</fullName>
    </submittedName>
</protein>
<name>A0AAX6HKL1_IRIPA</name>
<organism evidence="1 2">
    <name type="scientific">Iris pallida</name>
    <name type="common">Sweet iris</name>
    <dbReference type="NCBI Taxonomy" id="29817"/>
    <lineage>
        <taxon>Eukaryota</taxon>
        <taxon>Viridiplantae</taxon>
        <taxon>Streptophyta</taxon>
        <taxon>Embryophyta</taxon>
        <taxon>Tracheophyta</taxon>
        <taxon>Spermatophyta</taxon>
        <taxon>Magnoliopsida</taxon>
        <taxon>Liliopsida</taxon>
        <taxon>Asparagales</taxon>
        <taxon>Iridaceae</taxon>
        <taxon>Iridoideae</taxon>
        <taxon>Irideae</taxon>
        <taxon>Iris</taxon>
    </lineage>
</organism>
<accession>A0AAX6HKL1</accession>
<keyword evidence="2" id="KW-1185">Reference proteome</keyword>